<dbReference type="eggNOG" id="COG3170">
    <property type="taxonomic scope" value="Bacteria"/>
</dbReference>
<dbReference type="HOGENOM" id="CLU_484636_0_0_11"/>
<protein>
    <submittedName>
        <fullName evidence="2">Uncharacterized protein</fullName>
    </submittedName>
</protein>
<dbReference type="AlphaFoldDB" id="F8AXM3"/>
<dbReference type="Proteomes" id="UP000001549">
    <property type="component" value="Chromosome"/>
</dbReference>
<evidence type="ECO:0000256" key="1">
    <source>
        <dbReference type="SAM" id="MobiDB-lite"/>
    </source>
</evidence>
<keyword evidence="3" id="KW-1185">Reference proteome</keyword>
<reference evidence="2 3" key="1">
    <citation type="submission" date="2011-05" db="EMBL/GenBank/DDBJ databases">
        <title>Complete sequence of chromosome of Frankia symbiont of Datisca glomerata.</title>
        <authorList>
            <consortium name="US DOE Joint Genome Institute"/>
            <person name="Lucas S."/>
            <person name="Han J."/>
            <person name="Lapidus A."/>
            <person name="Cheng J.-F."/>
            <person name="Goodwin L."/>
            <person name="Pitluck S."/>
            <person name="Peters L."/>
            <person name="Mikhailova N."/>
            <person name="Chertkov O."/>
            <person name="Teshima H."/>
            <person name="Han C."/>
            <person name="Tapia R."/>
            <person name="Land M."/>
            <person name="Hauser L."/>
            <person name="Kyrpides N."/>
            <person name="Ivanova N."/>
            <person name="Pagani I."/>
            <person name="Berry A."/>
            <person name="Pawlowski K."/>
            <person name="Persson T."/>
            <person name="Vanden Heuvel B."/>
            <person name="Benson D."/>
            <person name="Woyke T."/>
        </authorList>
    </citation>
    <scope>NUCLEOTIDE SEQUENCE [LARGE SCALE GENOMIC DNA]</scope>
    <source>
        <strain evidence="3">4085684</strain>
    </source>
</reference>
<feature type="region of interest" description="Disordered" evidence="1">
    <location>
        <begin position="199"/>
        <end position="219"/>
    </location>
</feature>
<evidence type="ECO:0000313" key="3">
    <source>
        <dbReference type="Proteomes" id="UP000001549"/>
    </source>
</evidence>
<sequence length="562" mass="56744">MTVTGRPTIVFRAVRRRCARARFTRVRFTRVRFTRVRTAARGGVEATGRTAAEGQDRASAPITIMAGGGATGHAGKPRAGRAVVGAARRALVGLDRLDERVLPVAGRILDGFTARASRLRTVALGVHGLPGSLVVPGSRVVTGSLATPGVRTDDPASGDGGDDDTSTRSRSDRVTSYGDGRDPVGNATASRAVVAAGRSAAWRGTAEPRDTAAAAGPAGMAAAGGSAGMATAVGSAGTADTIAAGGLARRGLRGRSVIERSVRMTVLGVVSVIGVSAIAALARGPAGGRDLGQLGLPRMAVPVLRQQVDPVAGPARALSGAPVTDTAPGVVPGADAATASPMVAGPVPVPAPIAVPTRVEEMPAAAILVGLGQREAVAGCLTAARTRLAAAARRDELPGGHPDTYPDTYGVVSFPGYRTPEQALDLLRDLRTVRVFFRVPPDGTALSADVRDPLADIRTAFARAAAAQADTADTADVADVAAVDVGTADAGGIGDADARERAADEAVALRDSCACLYGAVVAAPAWRLAALADTEPVRLVDVAAADVPAGPAVFVPLRPEQR</sequence>
<name>F8AXM3_9ACTN</name>
<organism evidence="2 3">
    <name type="scientific">Candidatus Protofrankia datiscae</name>
    <dbReference type="NCBI Taxonomy" id="2716812"/>
    <lineage>
        <taxon>Bacteria</taxon>
        <taxon>Bacillati</taxon>
        <taxon>Actinomycetota</taxon>
        <taxon>Actinomycetes</taxon>
        <taxon>Frankiales</taxon>
        <taxon>Frankiaceae</taxon>
        <taxon>Protofrankia</taxon>
    </lineage>
</organism>
<proteinExistence type="predicted"/>
<evidence type="ECO:0000313" key="2">
    <source>
        <dbReference type="EMBL" id="AEH10375.1"/>
    </source>
</evidence>
<feature type="region of interest" description="Disordered" evidence="1">
    <location>
        <begin position="144"/>
        <end position="187"/>
    </location>
</feature>
<dbReference type="EMBL" id="CP002801">
    <property type="protein sequence ID" value="AEH10375.1"/>
    <property type="molecule type" value="Genomic_DNA"/>
</dbReference>
<dbReference type="KEGG" id="fsy:FsymDg_3063"/>
<gene>
    <name evidence="2" type="ordered locus">FsymDg_3063</name>
</gene>
<dbReference type="STRING" id="656024.FsymDg_3063"/>
<dbReference type="RefSeq" id="WP_013874275.1">
    <property type="nucleotide sequence ID" value="NZ_CAAAFP010000223.1"/>
</dbReference>
<accession>F8AXM3</accession>